<evidence type="ECO:0000256" key="6">
    <source>
        <dbReference type="ARBA" id="ARBA00023295"/>
    </source>
</evidence>
<proteinExistence type="inferred from homology"/>
<dbReference type="GO" id="GO:0009251">
    <property type="term" value="P:glucan catabolic process"/>
    <property type="evidence" value="ECO:0007669"/>
    <property type="project" value="TreeGrafter"/>
</dbReference>
<evidence type="ECO:0000256" key="1">
    <source>
        <dbReference type="ARBA" id="ARBA00000448"/>
    </source>
</evidence>
<reference evidence="8" key="1">
    <citation type="journal article" date="2014" name="Front. Microbiol.">
        <title>High frequency of phylogenetically diverse reductive dehalogenase-homologous genes in deep subseafloor sedimentary metagenomes.</title>
        <authorList>
            <person name="Kawai M."/>
            <person name="Futagami T."/>
            <person name="Toyoda A."/>
            <person name="Takaki Y."/>
            <person name="Nishi S."/>
            <person name="Hori S."/>
            <person name="Arai W."/>
            <person name="Tsubouchi T."/>
            <person name="Morono Y."/>
            <person name="Uchiyama I."/>
            <person name="Ito T."/>
            <person name="Fujiyama A."/>
            <person name="Inagaki F."/>
            <person name="Takami H."/>
        </authorList>
    </citation>
    <scope>NUCLEOTIDE SEQUENCE</scope>
    <source>
        <strain evidence="8">Expedition CK06-06</strain>
    </source>
</reference>
<dbReference type="InterPro" id="IPR001764">
    <property type="entry name" value="Glyco_hydro_3_N"/>
</dbReference>
<comment type="caution">
    <text evidence="8">The sequence shown here is derived from an EMBL/GenBank/DDBJ whole genome shotgun (WGS) entry which is preliminary data.</text>
</comment>
<dbReference type="Gene3D" id="3.20.20.300">
    <property type="entry name" value="Glycoside hydrolase, family 3, N-terminal domain"/>
    <property type="match status" value="1"/>
</dbReference>
<sequence>MTLQEKVGQMIQGFATQAENNMPTEEARKLVQEHHIGSFMSCWHEDPKTTANFMNQMQEWAENTRLGIPLLSAIDADSGFREIGGDPSVEGAVIFPMLMGMGATHDPDVVREAASITAAEARAMGIHWNMSPTIDVLTEPRWRRALETFGEDVDLVTLMAAAKIKGYQGSGIENANSVVATAKHFPGHGGVYKGLDSHGYPSRATYSMEVLENIHLKPFKTAIYNGVESVMIGHILVEAIDNENLA</sequence>
<gene>
    <name evidence="8" type="ORF">S06H3_04467</name>
</gene>
<keyword evidence="6" id="KW-0326">Glycosidase</keyword>
<evidence type="ECO:0000256" key="5">
    <source>
        <dbReference type="ARBA" id="ARBA00022801"/>
    </source>
</evidence>
<comment type="catalytic activity">
    <reaction evidence="1">
        <text>Hydrolysis of terminal, non-reducing beta-D-glucosyl residues with release of beta-D-glucose.</text>
        <dbReference type="EC" id="3.2.1.21"/>
    </reaction>
</comment>
<dbReference type="PANTHER" id="PTHR30620">
    <property type="entry name" value="PERIPLASMIC BETA-GLUCOSIDASE-RELATED"/>
    <property type="match status" value="1"/>
</dbReference>
<keyword evidence="5" id="KW-0378">Hydrolase</keyword>
<dbReference type="EMBL" id="BARV01001568">
    <property type="protein sequence ID" value="GAH97745.1"/>
    <property type="molecule type" value="Genomic_DNA"/>
</dbReference>
<protein>
    <recommendedName>
        <fullName evidence="3">beta-glucosidase</fullName>
        <ecNumber evidence="3">3.2.1.21</ecNumber>
    </recommendedName>
</protein>
<evidence type="ECO:0000259" key="7">
    <source>
        <dbReference type="Pfam" id="PF00933"/>
    </source>
</evidence>
<dbReference type="InterPro" id="IPR017853">
    <property type="entry name" value="GH"/>
</dbReference>
<comment type="similarity">
    <text evidence="2">Belongs to the glycosyl hydrolase 3 family.</text>
</comment>
<dbReference type="PANTHER" id="PTHR30620:SF16">
    <property type="entry name" value="LYSOSOMAL BETA GLUCOSIDASE"/>
    <property type="match status" value="1"/>
</dbReference>
<evidence type="ECO:0000313" key="8">
    <source>
        <dbReference type="EMBL" id="GAH97745.1"/>
    </source>
</evidence>
<dbReference type="PRINTS" id="PR00133">
    <property type="entry name" value="GLHYDRLASE3"/>
</dbReference>
<evidence type="ECO:0000256" key="4">
    <source>
        <dbReference type="ARBA" id="ARBA00022729"/>
    </source>
</evidence>
<dbReference type="InterPro" id="IPR036962">
    <property type="entry name" value="Glyco_hydro_3_N_sf"/>
</dbReference>
<evidence type="ECO:0000256" key="2">
    <source>
        <dbReference type="ARBA" id="ARBA00005336"/>
    </source>
</evidence>
<dbReference type="EC" id="3.2.1.21" evidence="3"/>
<feature type="domain" description="Glycoside hydrolase family 3 N-terminal" evidence="7">
    <location>
        <begin position="2"/>
        <end position="243"/>
    </location>
</feature>
<feature type="non-terminal residue" evidence="8">
    <location>
        <position position="246"/>
    </location>
</feature>
<dbReference type="GO" id="GO:0008422">
    <property type="term" value="F:beta-glucosidase activity"/>
    <property type="evidence" value="ECO:0007669"/>
    <property type="project" value="UniProtKB-EC"/>
</dbReference>
<dbReference type="AlphaFoldDB" id="X1KVS9"/>
<dbReference type="Pfam" id="PF00933">
    <property type="entry name" value="Glyco_hydro_3"/>
    <property type="match status" value="1"/>
</dbReference>
<evidence type="ECO:0000256" key="3">
    <source>
        <dbReference type="ARBA" id="ARBA00012744"/>
    </source>
</evidence>
<dbReference type="InterPro" id="IPR051915">
    <property type="entry name" value="Cellulose_Degrad_GH3"/>
</dbReference>
<dbReference type="SUPFAM" id="SSF51445">
    <property type="entry name" value="(Trans)glycosidases"/>
    <property type="match status" value="1"/>
</dbReference>
<accession>X1KVS9</accession>
<name>X1KVS9_9ZZZZ</name>
<organism evidence="8">
    <name type="scientific">marine sediment metagenome</name>
    <dbReference type="NCBI Taxonomy" id="412755"/>
    <lineage>
        <taxon>unclassified sequences</taxon>
        <taxon>metagenomes</taxon>
        <taxon>ecological metagenomes</taxon>
    </lineage>
</organism>
<keyword evidence="4" id="KW-0732">Signal</keyword>